<name>A0A1W7CVR9_9ACTN</name>
<keyword evidence="5 7" id="KW-1133">Transmembrane helix</keyword>
<dbReference type="OrthoDB" id="3556991at2"/>
<feature type="transmembrane region" description="Helical" evidence="7">
    <location>
        <begin position="12"/>
        <end position="42"/>
    </location>
</feature>
<dbReference type="InterPro" id="IPR002758">
    <property type="entry name" value="Cation_antiport_E"/>
</dbReference>
<dbReference type="GO" id="GO:0008324">
    <property type="term" value="F:monoatomic cation transmembrane transporter activity"/>
    <property type="evidence" value="ECO:0007669"/>
    <property type="project" value="InterPro"/>
</dbReference>
<accession>A0A1W7CVR9</accession>
<evidence type="ECO:0000313" key="9">
    <source>
        <dbReference type="Proteomes" id="UP000194218"/>
    </source>
</evidence>
<evidence type="ECO:0000313" key="8">
    <source>
        <dbReference type="EMBL" id="ARQ68901.1"/>
    </source>
</evidence>
<evidence type="ECO:0000256" key="1">
    <source>
        <dbReference type="ARBA" id="ARBA00004651"/>
    </source>
</evidence>
<dbReference type="KEGG" id="smao:CAG99_08520"/>
<evidence type="ECO:0008006" key="10">
    <source>
        <dbReference type="Google" id="ProtNLM"/>
    </source>
</evidence>
<dbReference type="AlphaFoldDB" id="A0A1W7CVR9"/>
<evidence type="ECO:0000256" key="2">
    <source>
        <dbReference type="ARBA" id="ARBA00006228"/>
    </source>
</evidence>
<dbReference type="GO" id="GO:0005886">
    <property type="term" value="C:plasma membrane"/>
    <property type="evidence" value="ECO:0007669"/>
    <property type="project" value="UniProtKB-SubCell"/>
</dbReference>
<dbReference type="EMBL" id="CP021121">
    <property type="protein sequence ID" value="ARQ68901.1"/>
    <property type="molecule type" value="Genomic_DNA"/>
</dbReference>
<keyword evidence="6 7" id="KW-0472">Membrane</keyword>
<proteinExistence type="inferred from homology"/>
<evidence type="ECO:0000256" key="5">
    <source>
        <dbReference type="ARBA" id="ARBA00022989"/>
    </source>
</evidence>
<dbReference type="Pfam" id="PF01899">
    <property type="entry name" value="MNHE"/>
    <property type="match status" value="1"/>
</dbReference>
<comment type="subcellular location">
    <subcellularLocation>
        <location evidence="1">Cell membrane</location>
        <topology evidence="1">Multi-pass membrane protein</topology>
    </subcellularLocation>
</comment>
<keyword evidence="9" id="KW-1185">Reference proteome</keyword>
<comment type="similarity">
    <text evidence="2">Belongs to the CPA3 antiporters (TC 2.A.63) subunit E family.</text>
</comment>
<keyword evidence="3" id="KW-1003">Cell membrane</keyword>
<evidence type="ECO:0000256" key="4">
    <source>
        <dbReference type="ARBA" id="ARBA00022692"/>
    </source>
</evidence>
<keyword evidence="4 7" id="KW-0812">Transmembrane</keyword>
<gene>
    <name evidence="8" type="ORF">CAG99_08520</name>
</gene>
<sequence length="165" mass="17949">MKLRTVLKPLWLWLLWIMLWGSVSAVVLIGGLVVAIGVTAAFRMPAVRLGITVRPLRLIGGVWHMITDLATSASYVGWAAIRHGRRVPAAVMEVPIAEDSDLLIAGTVFLTAMSPGSLVLEIDRERRLLYVHGLPADSPAAAERLRRSVQRAERVTASVLKGAPK</sequence>
<evidence type="ECO:0000256" key="6">
    <source>
        <dbReference type="ARBA" id="ARBA00023136"/>
    </source>
</evidence>
<dbReference type="RefSeq" id="WP_086158400.1">
    <property type="nucleotide sequence ID" value="NZ_CP021121.1"/>
</dbReference>
<dbReference type="PANTHER" id="PTHR34584">
    <property type="entry name" value="NA(+)/H(+) ANTIPORTER SUBUNIT E1"/>
    <property type="match status" value="1"/>
</dbReference>
<evidence type="ECO:0000256" key="3">
    <source>
        <dbReference type="ARBA" id="ARBA00022475"/>
    </source>
</evidence>
<dbReference type="PANTHER" id="PTHR34584:SF1">
    <property type="entry name" value="NA(+)_H(+) ANTIPORTER SUBUNIT E1"/>
    <property type="match status" value="1"/>
</dbReference>
<organism evidence="8 9">
    <name type="scientific">Streptomyces marincola</name>
    <dbReference type="NCBI Taxonomy" id="2878388"/>
    <lineage>
        <taxon>Bacteria</taxon>
        <taxon>Bacillati</taxon>
        <taxon>Actinomycetota</taxon>
        <taxon>Actinomycetes</taxon>
        <taxon>Kitasatosporales</taxon>
        <taxon>Streptomycetaceae</taxon>
        <taxon>Streptomyces</taxon>
    </lineage>
</organism>
<protein>
    <recommendedName>
        <fullName evidence="10">Multicomponent Na+:H+ antiporter subunit E</fullName>
    </recommendedName>
</protein>
<evidence type="ECO:0000256" key="7">
    <source>
        <dbReference type="SAM" id="Phobius"/>
    </source>
</evidence>
<dbReference type="Proteomes" id="UP000194218">
    <property type="component" value="Chromosome"/>
</dbReference>
<reference evidence="8 9" key="1">
    <citation type="submission" date="2017-05" db="EMBL/GenBank/DDBJ databases">
        <title>Complete genome sequence of Streptomyces sp. SCSIO 03032 revealed the diverse biosynthetic pathways for its bioactive secondary metabolites.</title>
        <authorList>
            <person name="Ma L."/>
            <person name="Zhu Y."/>
            <person name="Zhang W."/>
            <person name="Zhang G."/>
            <person name="Tian X."/>
            <person name="Zhang S."/>
            <person name="Zhang C."/>
        </authorList>
    </citation>
    <scope>NUCLEOTIDE SEQUENCE [LARGE SCALE GENOMIC DNA]</scope>
    <source>
        <strain evidence="8 9">SCSIO 03032</strain>
    </source>
</reference>